<proteinExistence type="predicted"/>
<dbReference type="Proteomes" id="UP001056873">
    <property type="component" value="Chromosome"/>
</dbReference>
<dbReference type="EMBL" id="CP074347">
    <property type="protein sequence ID" value="USV02227.1"/>
    <property type="molecule type" value="Genomic_DNA"/>
</dbReference>
<keyword evidence="2" id="KW-1185">Reference proteome</keyword>
<gene>
    <name evidence="1" type="ORF">KFQ06_06850</name>
</gene>
<name>A0ABY5CX12_9GAMM</name>
<evidence type="ECO:0000313" key="2">
    <source>
        <dbReference type="Proteomes" id="UP001056873"/>
    </source>
</evidence>
<reference evidence="1" key="1">
    <citation type="journal article" date="2022" name="BMC Genomics">
        <title>Genome sequence of the entomopathogenic Serratia entomophila isolate 626 and characterisation of the species specific itaconate degradation pathway.</title>
        <authorList>
            <person name="Vaughan A.L."/>
            <person name="Altermann E."/>
            <person name="Glare T.R."/>
            <person name="Hurst M.R.H."/>
        </authorList>
    </citation>
    <scope>NUCLEOTIDE SEQUENCE</scope>
    <source>
        <strain evidence="1">626</strain>
    </source>
</reference>
<protein>
    <submittedName>
        <fullName evidence="1">Uncharacterized protein</fullName>
    </submittedName>
</protein>
<evidence type="ECO:0000313" key="1">
    <source>
        <dbReference type="EMBL" id="USV02227.1"/>
    </source>
</evidence>
<dbReference type="RefSeq" id="WP_252961615.1">
    <property type="nucleotide sequence ID" value="NZ_CAMIPH010000009.1"/>
</dbReference>
<accession>A0ABY5CX12</accession>
<sequence>MALIFAVLILPKTQHPKTLLRCDADITTKIIAKADEADAAVLQTKVNFFLYHTGKGFVRLNGYVRSDGKFYILNRELWYNYADADSDANTDADTHNDGVLTLRFTADLKHAGDAVPSGVWKNFLQSEDDKISYHITIKKAAENIYLISTLPGPVFVCRSY</sequence>
<organism evidence="1 2">
    <name type="scientific">Serratia entomophila</name>
    <dbReference type="NCBI Taxonomy" id="42906"/>
    <lineage>
        <taxon>Bacteria</taxon>
        <taxon>Pseudomonadati</taxon>
        <taxon>Pseudomonadota</taxon>
        <taxon>Gammaproteobacteria</taxon>
        <taxon>Enterobacterales</taxon>
        <taxon>Yersiniaceae</taxon>
        <taxon>Serratia</taxon>
    </lineage>
</organism>